<feature type="region of interest" description="Disordered" evidence="7">
    <location>
        <begin position="21"/>
        <end position="50"/>
    </location>
</feature>
<feature type="compositionally biased region" description="Low complexity" evidence="7">
    <location>
        <begin position="97"/>
        <end position="108"/>
    </location>
</feature>
<evidence type="ECO:0000259" key="8">
    <source>
        <dbReference type="PROSITE" id="PS50960"/>
    </source>
</evidence>
<sequence>MDRRAIAPYLQSLIAAGVLSAPRAAETTASDERRTKEELNNGKSVSDEELAKRLQRNCGVIVRSDLTQPPNERNADADDSAANVILKIPSFKPVGGNTPNSTPTSNNTQRNGGDAFQQLFSIASAGLDNSAHSSNTTDSTSPQVVCLRDVIAKSISEKFQQCPPNHENAPTDKVPATSPAVDGIESLNALSLKRERITPPVQQGQGISVIKNLGGHNFSVNANQTASNSTGGTGGKGTRPKRGKYRNYDRDSLVEAVKAVQRGEMSVHRAGSYYGVPHSTLEYKVKERHLMRPRKREPKPQPTDDKNSKVDVMSATNALRLDKNKSIPKPTGKVFPSPAANGLKISPIIDPAGLVQLGYPQSFPFWPHPTQFHGVPMDYVRPSGAGFPQANSEYFAAQMMRQQAAGCSAGKGAPNKIQREIAESLYDGTGANGSFLDGIIRSSLEMGLPNHRVKSEPATGTALLDQLVRNSRPTHERPTSPLGFASDAKRAAPSFPERPPTRSGTKEFKVIDFMSERATSFKQEPPERPEQNGSAEDT</sequence>
<organism evidence="9">
    <name type="scientific">Xenopsylla cheopis</name>
    <name type="common">Oriental rat flea</name>
    <name type="synonym">Pulex cheopis</name>
    <dbReference type="NCBI Taxonomy" id="163159"/>
    <lineage>
        <taxon>Eukaryota</taxon>
        <taxon>Metazoa</taxon>
        <taxon>Ecdysozoa</taxon>
        <taxon>Arthropoda</taxon>
        <taxon>Hexapoda</taxon>
        <taxon>Insecta</taxon>
        <taxon>Pterygota</taxon>
        <taxon>Neoptera</taxon>
        <taxon>Endopterygota</taxon>
        <taxon>Siphonaptera</taxon>
        <taxon>Pulicidae</taxon>
        <taxon>Xenopsyllinae</taxon>
        <taxon>Xenopsylla</taxon>
    </lineage>
</organism>
<proteinExistence type="predicted"/>
<keyword evidence="5 6" id="KW-0539">Nucleus</keyword>
<keyword evidence="2" id="KW-0805">Transcription regulation</keyword>
<dbReference type="AlphaFoldDB" id="A0A6M2E1C7"/>
<feature type="compositionally biased region" description="Basic and acidic residues" evidence="7">
    <location>
        <begin position="298"/>
        <end position="309"/>
    </location>
</feature>
<name>A0A6M2E1C7_XENCH</name>
<feature type="region of interest" description="Disordered" evidence="7">
    <location>
        <begin position="470"/>
        <end position="538"/>
    </location>
</feature>
<evidence type="ECO:0000256" key="3">
    <source>
        <dbReference type="ARBA" id="ARBA00023125"/>
    </source>
</evidence>
<feature type="region of interest" description="Disordered" evidence="7">
    <location>
        <begin position="288"/>
        <end position="311"/>
    </location>
</feature>
<dbReference type="FunFam" id="1.10.10.60:FF:000019">
    <property type="entry name" value="Ligand-dependent corepressor isoform 1"/>
    <property type="match status" value="1"/>
</dbReference>
<accession>A0A6M2E1C7</accession>
<dbReference type="PANTHER" id="PTHR21545:SF13">
    <property type="entry name" value="ECDYSONE-INDUCED PROTEIN 93F, ISOFORM C"/>
    <property type="match status" value="1"/>
</dbReference>
<dbReference type="GO" id="GO:0005634">
    <property type="term" value="C:nucleus"/>
    <property type="evidence" value="ECO:0007669"/>
    <property type="project" value="UniProtKB-SubCell"/>
</dbReference>
<dbReference type="GO" id="GO:0003677">
    <property type="term" value="F:DNA binding"/>
    <property type="evidence" value="ECO:0007669"/>
    <property type="project" value="UniProtKB-UniRule"/>
</dbReference>
<feature type="DNA-binding region" description="H-T-H motif" evidence="6">
    <location>
        <begin position="267"/>
        <end position="287"/>
    </location>
</feature>
<keyword evidence="4" id="KW-0804">Transcription</keyword>
<evidence type="ECO:0000256" key="7">
    <source>
        <dbReference type="SAM" id="MobiDB-lite"/>
    </source>
</evidence>
<dbReference type="InterPro" id="IPR007889">
    <property type="entry name" value="HTH_Psq"/>
</dbReference>
<feature type="domain" description="HTH psq-type" evidence="8">
    <location>
        <begin position="239"/>
        <end position="291"/>
    </location>
</feature>
<dbReference type="SUPFAM" id="SSF46689">
    <property type="entry name" value="Homeodomain-like"/>
    <property type="match status" value="1"/>
</dbReference>
<comment type="subcellular location">
    <subcellularLocation>
        <location evidence="1 6">Nucleus</location>
    </subcellularLocation>
</comment>
<dbReference type="GO" id="GO:0006357">
    <property type="term" value="P:regulation of transcription by RNA polymerase II"/>
    <property type="evidence" value="ECO:0007669"/>
    <property type="project" value="TreeGrafter"/>
</dbReference>
<dbReference type="PROSITE" id="PS50960">
    <property type="entry name" value="HTH_PSQ"/>
    <property type="match status" value="1"/>
</dbReference>
<dbReference type="EMBL" id="GIIL01007442">
    <property type="protein sequence ID" value="NOV51168.1"/>
    <property type="molecule type" value="Transcribed_RNA"/>
</dbReference>
<evidence type="ECO:0000313" key="9">
    <source>
        <dbReference type="EMBL" id="NOV51168.1"/>
    </source>
</evidence>
<dbReference type="Pfam" id="PF05225">
    <property type="entry name" value="HTH_psq"/>
    <property type="match status" value="1"/>
</dbReference>
<evidence type="ECO:0000256" key="1">
    <source>
        <dbReference type="ARBA" id="ARBA00004123"/>
    </source>
</evidence>
<evidence type="ECO:0000256" key="4">
    <source>
        <dbReference type="ARBA" id="ARBA00023163"/>
    </source>
</evidence>
<evidence type="ECO:0000256" key="2">
    <source>
        <dbReference type="ARBA" id="ARBA00023015"/>
    </source>
</evidence>
<feature type="region of interest" description="Disordered" evidence="7">
    <location>
        <begin position="62"/>
        <end position="81"/>
    </location>
</feature>
<dbReference type="Gene3D" id="1.10.10.60">
    <property type="entry name" value="Homeodomain-like"/>
    <property type="match status" value="1"/>
</dbReference>
<dbReference type="InterPro" id="IPR009057">
    <property type="entry name" value="Homeodomain-like_sf"/>
</dbReference>
<evidence type="ECO:0000256" key="5">
    <source>
        <dbReference type="ARBA" id="ARBA00023242"/>
    </source>
</evidence>
<feature type="compositionally biased region" description="Basic and acidic residues" evidence="7">
    <location>
        <begin position="30"/>
        <end position="50"/>
    </location>
</feature>
<evidence type="ECO:0000256" key="6">
    <source>
        <dbReference type="PROSITE-ProRule" id="PRU00320"/>
    </source>
</evidence>
<dbReference type="PANTHER" id="PTHR21545">
    <property type="entry name" value="TRANSCRIPTION FACTOR MLR1/2"/>
    <property type="match status" value="1"/>
</dbReference>
<feature type="region of interest" description="Disordered" evidence="7">
    <location>
        <begin position="89"/>
        <end position="113"/>
    </location>
</feature>
<protein>
    <submittedName>
        <fullName evidence="9">Putative e93 protein involved in programmed cell death transcription regulator</fullName>
    </submittedName>
</protein>
<reference evidence="9" key="1">
    <citation type="submission" date="2020-03" db="EMBL/GenBank/DDBJ databases">
        <title>Transcriptomic Profiling of the Digestive Tract of the Rat Flea, Xenopsylla cheopis, Following Blood Feeding and Infection with Yersinia pestis.</title>
        <authorList>
            <person name="Bland D.M."/>
            <person name="Martens C.A."/>
            <person name="Virtaneva K."/>
            <person name="Kanakabandi K."/>
            <person name="Long D."/>
            <person name="Rosenke R."/>
            <person name="Saturday G.A."/>
            <person name="Hoyt F.H."/>
            <person name="Bruno D.P."/>
            <person name="Ribeiro J.M.C."/>
            <person name="Hinnebusch J."/>
        </authorList>
    </citation>
    <scope>NUCLEOTIDE SEQUENCE</scope>
</reference>
<keyword evidence="3 6" id="KW-0238">DNA-binding</keyword>
<feature type="region of interest" description="Disordered" evidence="7">
    <location>
        <begin position="222"/>
        <end position="245"/>
    </location>
</feature>